<dbReference type="InterPro" id="IPR035892">
    <property type="entry name" value="C2_domain_sf"/>
</dbReference>
<dbReference type="GeneID" id="110595685"/>
<keyword evidence="2" id="KW-1185">Reference proteome</keyword>
<dbReference type="PROSITE" id="PS50004">
    <property type="entry name" value="C2"/>
    <property type="match status" value="1"/>
</dbReference>
<dbReference type="Pfam" id="PF00168">
    <property type="entry name" value="C2"/>
    <property type="match status" value="1"/>
</dbReference>
<evidence type="ECO:0000313" key="2">
    <source>
        <dbReference type="Proteomes" id="UP000189704"/>
    </source>
</evidence>
<reference evidence="3" key="1">
    <citation type="submission" date="2025-08" db="UniProtKB">
        <authorList>
            <consortium name="RefSeq"/>
        </authorList>
    </citation>
    <scope>IDENTIFICATION</scope>
</reference>
<feature type="domain" description="C2" evidence="1">
    <location>
        <begin position="1"/>
        <end position="92"/>
    </location>
</feature>
<dbReference type="OrthoDB" id="67688at2759"/>
<dbReference type="AlphaFoldDB" id="A0A3Q0E2Q2"/>
<dbReference type="FunFam" id="2.60.40.150:FF:000125">
    <property type="entry name" value="Phosphatidylinositol-4-phosphate 3-kinase catalytic subunit type 2 gamma"/>
    <property type="match status" value="1"/>
</dbReference>
<protein>
    <submittedName>
        <fullName evidence="3">Phosphatidylinositol 4-phosphate 3-kinase C2 domain-containing subunit gamma-like</fullName>
    </submittedName>
</protein>
<dbReference type="KEGG" id="csyr:110595685"/>
<proteinExistence type="predicted"/>
<name>A0A3Q0E2Q2_CARSF</name>
<sequence>HLPDGSAPSAHVEFYLLPYPSEVRRRKTKSVPKCTDPTYNEIVVYDEVTELQGHVLMLIVKSKTVFVGAINIQLCSVPLNEEKWYPLGNSII</sequence>
<organism evidence="2 3">
    <name type="scientific">Carlito syrichta</name>
    <name type="common">Philippine tarsier</name>
    <name type="synonym">Tarsius syrichta</name>
    <dbReference type="NCBI Taxonomy" id="1868482"/>
    <lineage>
        <taxon>Eukaryota</taxon>
        <taxon>Metazoa</taxon>
        <taxon>Chordata</taxon>
        <taxon>Craniata</taxon>
        <taxon>Vertebrata</taxon>
        <taxon>Euteleostomi</taxon>
        <taxon>Mammalia</taxon>
        <taxon>Eutheria</taxon>
        <taxon>Euarchontoglires</taxon>
        <taxon>Primates</taxon>
        <taxon>Haplorrhini</taxon>
        <taxon>Tarsiiformes</taxon>
        <taxon>Tarsiidae</taxon>
        <taxon>Carlito</taxon>
    </lineage>
</organism>
<evidence type="ECO:0000259" key="1">
    <source>
        <dbReference type="PROSITE" id="PS50004"/>
    </source>
</evidence>
<dbReference type="InterPro" id="IPR000008">
    <property type="entry name" value="C2_dom"/>
</dbReference>
<dbReference type="RefSeq" id="XP_021568293.1">
    <property type="nucleotide sequence ID" value="XM_021712618.1"/>
</dbReference>
<evidence type="ECO:0000313" key="3">
    <source>
        <dbReference type="RefSeq" id="XP_021568293.1"/>
    </source>
</evidence>
<gene>
    <name evidence="3" type="primary">LOC110595685</name>
</gene>
<dbReference type="Gene3D" id="2.60.40.150">
    <property type="entry name" value="C2 domain"/>
    <property type="match status" value="1"/>
</dbReference>
<dbReference type="Proteomes" id="UP000189704">
    <property type="component" value="Unplaced"/>
</dbReference>
<dbReference type="SUPFAM" id="SSF49562">
    <property type="entry name" value="C2 domain (Calcium/lipid-binding domain, CaLB)"/>
    <property type="match status" value="1"/>
</dbReference>
<accession>A0A3Q0E2Q2</accession>
<feature type="non-terminal residue" evidence="3">
    <location>
        <position position="1"/>
    </location>
</feature>